<dbReference type="KEGG" id="ccas:EIB73_04650"/>
<dbReference type="RefSeq" id="WP_125023096.1">
    <property type="nucleotide sequence ID" value="NZ_CP034159.1"/>
</dbReference>
<name>A0A3G8XHH8_9FLAO</name>
<protein>
    <submittedName>
        <fullName evidence="1">Glyoxalase</fullName>
    </submittedName>
</protein>
<gene>
    <name evidence="1" type="ORF">EIB73_04650</name>
</gene>
<dbReference type="EMBL" id="CP034159">
    <property type="protein sequence ID" value="AZI32519.1"/>
    <property type="molecule type" value="Genomic_DNA"/>
</dbReference>
<evidence type="ECO:0000313" key="2">
    <source>
        <dbReference type="Proteomes" id="UP000270185"/>
    </source>
</evidence>
<sequence length="123" mass="14356">MITKLDLRETLDIPVLENSTEVENFQNQTLRPILKLQNDHFVTLFESYAKRQKSDYDTLSGAKKRTFIEISLQKDMVLKNTFIGMTIGLFTSEELAVYAAQHKDYNRRIVTMIIERLKSHTQS</sequence>
<organism evidence="1 2">
    <name type="scientific">Kaistella carnis</name>
    <dbReference type="NCBI Taxonomy" id="1241979"/>
    <lineage>
        <taxon>Bacteria</taxon>
        <taxon>Pseudomonadati</taxon>
        <taxon>Bacteroidota</taxon>
        <taxon>Flavobacteriia</taxon>
        <taxon>Flavobacteriales</taxon>
        <taxon>Weeksellaceae</taxon>
        <taxon>Chryseobacterium group</taxon>
        <taxon>Kaistella</taxon>
    </lineage>
</organism>
<evidence type="ECO:0000313" key="1">
    <source>
        <dbReference type="EMBL" id="AZI32519.1"/>
    </source>
</evidence>
<dbReference type="AlphaFoldDB" id="A0A3G8XHH8"/>
<dbReference type="Proteomes" id="UP000270185">
    <property type="component" value="Chromosome"/>
</dbReference>
<keyword evidence="2" id="KW-1185">Reference proteome</keyword>
<accession>A0A3G8XHH8</accession>
<reference evidence="2" key="1">
    <citation type="submission" date="2018-11" db="EMBL/GenBank/DDBJ databases">
        <title>Proposal to divide the Flavobacteriaceae and reorganize its genera based on Amino Acid Identity values calculated from whole genome sequences.</title>
        <authorList>
            <person name="Nicholson A.C."/>
            <person name="Gulvik C.A."/>
            <person name="Whitney A.M."/>
            <person name="Humrighouse B.W."/>
            <person name="Bell M."/>
            <person name="Holmes B."/>
            <person name="Steigerwalt A.G."/>
            <person name="Villarma A."/>
            <person name="Sheth M."/>
            <person name="Batra D."/>
            <person name="Pryor J."/>
            <person name="Bernardet J.-F."/>
            <person name="Hugo C."/>
            <person name="Kampfer P."/>
            <person name="Newman J.D."/>
            <person name="McQuiston J.R."/>
        </authorList>
    </citation>
    <scope>NUCLEOTIDE SEQUENCE [LARGE SCALE GENOMIC DNA]</scope>
    <source>
        <strain evidence="2">G0081</strain>
    </source>
</reference>
<proteinExistence type="predicted"/>
<dbReference type="OrthoDB" id="1271679at2"/>